<evidence type="ECO:0000256" key="3">
    <source>
        <dbReference type="ARBA" id="ARBA00023143"/>
    </source>
</evidence>
<dbReference type="NCBIfam" id="TIGR03506">
    <property type="entry name" value="FlgEFG_subfam"/>
    <property type="match status" value="2"/>
</dbReference>
<dbReference type="GO" id="GO:0005829">
    <property type="term" value="C:cytosol"/>
    <property type="evidence" value="ECO:0007669"/>
    <property type="project" value="TreeGrafter"/>
</dbReference>
<dbReference type="InterPro" id="IPR037925">
    <property type="entry name" value="FlgE/F/G-like"/>
</dbReference>
<evidence type="ECO:0000259" key="6">
    <source>
        <dbReference type="Pfam" id="PF06429"/>
    </source>
</evidence>
<dbReference type="EMBL" id="SLZW01000004">
    <property type="protein sequence ID" value="TCS63007.1"/>
    <property type="molecule type" value="Genomic_DNA"/>
</dbReference>
<dbReference type="GO" id="GO:0009424">
    <property type="term" value="C:bacterial-type flagellum hook"/>
    <property type="evidence" value="ECO:0007669"/>
    <property type="project" value="TreeGrafter"/>
</dbReference>
<keyword evidence="7" id="KW-0969">Cilium</keyword>
<protein>
    <recommendedName>
        <fullName evidence="4">Flagellar hook protein FlgE</fullName>
    </recommendedName>
</protein>
<dbReference type="InterPro" id="IPR037058">
    <property type="entry name" value="Falgellar_hook_FlgE_sf"/>
</dbReference>
<keyword evidence="7" id="KW-0966">Cell projection</keyword>
<dbReference type="Gene3D" id="2.60.98.20">
    <property type="entry name" value="Flagellar hook protein FlgE"/>
    <property type="match status" value="1"/>
</dbReference>
<evidence type="ECO:0000256" key="4">
    <source>
        <dbReference type="RuleBase" id="RU362116"/>
    </source>
</evidence>
<name>A0A4R3JBK1_9PROT</name>
<organism evidence="7 8">
    <name type="scientific">Varunaivibrio sulfuroxidans</name>
    <dbReference type="NCBI Taxonomy" id="1773489"/>
    <lineage>
        <taxon>Bacteria</taxon>
        <taxon>Pseudomonadati</taxon>
        <taxon>Pseudomonadota</taxon>
        <taxon>Alphaproteobacteria</taxon>
        <taxon>Rhodospirillales</taxon>
        <taxon>Magnetovibrionaceae</taxon>
        <taxon>Varunaivibrio</taxon>
    </lineage>
</organism>
<dbReference type="PANTHER" id="PTHR30435">
    <property type="entry name" value="FLAGELLAR PROTEIN"/>
    <property type="match status" value="1"/>
</dbReference>
<dbReference type="GO" id="GO:0071978">
    <property type="term" value="P:bacterial-type flagellum-dependent swarming motility"/>
    <property type="evidence" value="ECO:0007669"/>
    <property type="project" value="TreeGrafter"/>
</dbReference>
<dbReference type="GO" id="GO:0009425">
    <property type="term" value="C:bacterial-type flagellum basal body"/>
    <property type="evidence" value="ECO:0007669"/>
    <property type="project" value="UniProtKB-SubCell"/>
</dbReference>
<dbReference type="PANTHER" id="PTHR30435:SF1">
    <property type="entry name" value="FLAGELLAR HOOK PROTEIN FLGE"/>
    <property type="match status" value="1"/>
</dbReference>
<reference evidence="7 8" key="1">
    <citation type="submission" date="2019-03" db="EMBL/GenBank/DDBJ databases">
        <title>Genomic Encyclopedia of Type Strains, Phase IV (KMG-IV): sequencing the most valuable type-strain genomes for metagenomic binning, comparative biology and taxonomic classification.</title>
        <authorList>
            <person name="Goeker M."/>
        </authorList>
    </citation>
    <scope>NUCLEOTIDE SEQUENCE [LARGE SCALE GENOMIC DNA]</scope>
    <source>
        <strain evidence="7 8">DSM 101688</strain>
    </source>
</reference>
<comment type="subcellular location">
    <subcellularLocation>
        <location evidence="1 4">Bacterial flagellum basal body</location>
    </subcellularLocation>
</comment>
<gene>
    <name evidence="7" type="ORF">EDD55_10498</name>
</gene>
<feature type="domain" description="Flagellar basal-body/hook protein C-terminal" evidence="6">
    <location>
        <begin position="483"/>
        <end position="519"/>
    </location>
</feature>
<dbReference type="InterPro" id="IPR010930">
    <property type="entry name" value="Flg_bb/hook_C_dom"/>
</dbReference>
<dbReference type="Pfam" id="PF00460">
    <property type="entry name" value="Flg_bb_rod"/>
    <property type="match status" value="1"/>
</dbReference>
<comment type="caution">
    <text evidence="7">The sequence shown here is derived from an EMBL/GenBank/DDBJ whole genome shotgun (WGS) entry which is preliminary data.</text>
</comment>
<keyword evidence="8" id="KW-1185">Reference proteome</keyword>
<sequence>MAVYGAFSISTLGMMSQTYALNTIGQNIANVNTGGYKETDTRFQTVLGRTIQEQSDIGGVHPKDVQLISKQGTVTASAEATDVAISGRGFLVLNTKADGSGQTLYGRDGSLEARAVNDITVTGPGGTPLTTKDGYLTDKNGYFVMGWANQAGTYATTAKPTGLRVDQFAFLNQFQATTNAYLGLNIPAGDAVGDSHVYDMSVYDSAGALQSNQLNFTKTAANQWQVTSTTSQTPTAQIDTVTMAGTPGDAGDTYTTTVNGSSVTYTTTGGEASLDVIRDALVAKINADPTLSTTVTAAAGGTGQITLTAKSAGQSFTSTASAANGGGFADNTAASATTTANVPTTQTSTPTAITFNSDGTVNTPKAIALALSFNGGGTANVSLDISKVTQYFGQFVPLSYTKDGYGSANMKNYTFDENGQLVGTFDDSTHRPVYKLALGVFSNPNALERKNGNVFVETPDSGPVVTTTANADGYATFTPNARELSNVDMGQQFTRMMLTQTAYNASSTVFKTTDEMLTVARDLKR</sequence>
<comment type="similarity">
    <text evidence="2 4">Belongs to the flagella basal body rod proteins family.</text>
</comment>
<keyword evidence="3 4" id="KW-0975">Bacterial flagellum</keyword>
<evidence type="ECO:0000313" key="8">
    <source>
        <dbReference type="Proteomes" id="UP000295304"/>
    </source>
</evidence>
<evidence type="ECO:0000313" key="7">
    <source>
        <dbReference type="EMBL" id="TCS63007.1"/>
    </source>
</evidence>
<comment type="function">
    <text evidence="4">A flexible structure which links the flagellar filament to the drive apparatus in the basal body.</text>
</comment>
<evidence type="ECO:0000256" key="2">
    <source>
        <dbReference type="ARBA" id="ARBA00009677"/>
    </source>
</evidence>
<dbReference type="Pfam" id="PF06429">
    <property type="entry name" value="Flg_bbr_C"/>
    <property type="match status" value="1"/>
</dbReference>
<evidence type="ECO:0000259" key="5">
    <source>
        <dbReference type="Pfam" id="PF00460"/>
    </source>
</evidence>
<dbReference type="OrthoDB" id="8372879at2"/>
<keyword evidence="7" id="KW-0282">Flagellum</keyword>
<accession>A0A4R3JBK1</accession>
<dbReference type="InterPro" id="IPR001444">
    <property type="entry name" value="Flag_bb_rod_N"/>
</dbReference>
<proteinExistence type="inferred from homology"/>
<dbReference type="SUPFAM" id="SSF117143">
    <property type="entry name" value="Flagellar hook protein flgE"/>
    <property type="match status" value="1"/>
</dbReference>
<feature type="domain" description="Flagellar basal body rod protein N-terminal" evidence="5">
    <location>
        <begin position="13"/>
        <end position="37"/>
    </location>
</feature>
<dbReference type="InterPro" id="IPR020013">
    <property type="entry name" value="Flagellar_FlgE/F/G"/>
</dbReference>
<dbReference type="Proteomes" id="UP000295304">
    <property type="component" value="Unassembled WGS sequence"/>
</dbReference>
<dbReference type="AlphaFoldDB" id="A0A4R3JBK1"/>
<dbReference type="RefSeq" id="WP_132938748.1">
    <property type="nucleotide sequence ID" value="NZ_CP119676.1"/>
</dbReference>
<evidence type="ECO:0000256" key="1">
    <source>
        <dbReference type="ARBA" id="ARBA00004117"/>
    </source>
</evidence>